<evidence type="ECO:0000256" key="9">
    <source>
        <dbReference type="ARBA" id="ARBA00023145"/>
    </source>
</evidence>
<keyword evidence="4" id="KW-0963">Cytoplasm</keyword>
<dbReference type="GO" id="GO:0005634">
    <property type="term" value="C:nucleus"/>
    <property type="evidence" value="ECO:0007669"/>
    <property type="project" value="UniProtKB-SubCell"/>
</dbReference>
<dbReference type="InterPro" id="IPR001353">
    <property type="entry name" value="Proteasome_sua/b"/>
</dbReference>
<evidence type="ECO:0000313" key="13">
    <source>
        <dbReference type="Proteomes" id="UP001489004"/>
    </source>
</evidence>
<evidence type="ECO:0000256" key="4">
    <source>
        <dbReference type="ARBA" id="ARBA00022490"/>
    </source>
</evidence>
<comment type="caution">
    <text evidence="12">The sequence shown here is derived from an EMBL/GenBank/DDBJ whole genome shotgun (WGS) entry which is preliminary data.</text>
</comment>
<dbReference type="PANTHER" id="PTHR32194:SF0">
    <property type="entry name" value="ATP-DEPENDENT PROTEASE SUBUNIT HSLV"/>
    <property type="match status" value="1"/>
</dbReference>
<dbReference type="Gene3D" id="3.60.20.10">
    <property type="entry name" value="Glutamine Phosphoribosylpyrophosphate, subunit 1, domain 1"/>
    <property type="match status" value="1"/>
</dbReference>
<comment type="subcellular location">
    <subcellularLocation>
        <location evidence="2">Nucleus</location>
    </subcellularLocation>
</comment>
<evidence type="ECO:0000313" key="12">
    <source>
        <dbReference type="EMBL" id="KAK9824089.1"/>
    </source>
</evidence>
<evidence type="ECO:0000256" key="1">
    <source>
        <dbReference type="ARBA" id="ARBA00001198"/>
    </source>
</evidence>
<dbReference type="EC" id="3.4.25.1" evidence="3"/>
<dbReference type="CDD" id="cd03762">
    <property type="entry name" value="proteasome_beta_type_6"/>
    <property type="match status" value="1"/>
</dbReference>
<dbReference type="FunFam" id="3.60.20.10:FF:000010">
    <property type="entry name" value="Proteasome subunit beta type-1"/>
    <property type="match status" value="1"/>
</dbReference>
<keyword evidence="9" id="KW-0865">Zymogen</keyword>
<dbReference type="EMBL" id="JALJOR010000002">
    <property type="protein sequence ID" value="KAK9824089.1"/>
    <property type="molecule type" value="Genomic_DNA"/>
</dbReference>
<name>A0AAW1QRL2_9CHLO</name>
<dbReference type="Pfam" id="PF00227">
    <property type="entry name" value="Proteasome"/>
    <property type="match status" value="1"/>
</dbReference>
<dbReference type="GO" id="GO:0005737">
    <property type="term" value="C:cytoplasm"/>
    <property type="evidence" value="ECO:0007669"/>
    <property type="project" value="TreeGrafter"/>
</dbReference>
<dbReference type="GO" id="GO:0051603">
    <property type="term" value="P:proteolysis involved in protein catabolic process"/>
    <property type="evidence" value="ECO:0007669"/>
    <property type="project" value="InterPro"/>
</dbReference>
<evidence type="ECO:0000256" key="7">
    <source>
        <dbReference type="ARBA" id="ARBA00022801"/>
    </source>
</evidence>
<dbReference type="GO" id="GO:0004298">
    <property type="term" value="F:threonine-type endopeptidase activity"/>
    <property type="evidence" value="ECO:0007669"/>
    <property type="project" value="UniProtKB-KW"/>
</dbReference>
<dbReference type="GO" id="GO:0019774">
    <property type="term" value="C:proteasome core complex, beta-subunit complex"/>
    <property type="evidence" value="ECO:0007669"/>
    <property type="project" value="UniProtKB-ARBA"/>
</dbReference>
<dbReference type="SUPFAM" id="SSF56235">
    <property type="entry name" value="N-terminal nucleophile aminohydrolases (Ntn hydrolases)"/>
    <property type="match status" value="1"/>
</dbReference>
<keyword evidence="8" id="KW-0647">Proteasome</keyword>
<accession>A0AAW1QRL2</accession>
<evidence type="ECO:0000256" key="11">
    <source>
        <dbReference type="PIRSR" id="PIRSR600243-1"/>
    </source>
</evidence>
<feature type="active site" description="Nucleophile" evidence="11">
    <location>
        <position position="23"/>
    </location>
</feature>
<evidence type="ECO:0000256" key="8">
    <source>
        <dbReference type="ARBA" id="ARBA00022942"/>
    </source>
</evidence>
<keyword evidence="5" id="KW-0645">Protease</keyword>
<organism evidence="12 13">
    <name type="scientific">[Myrmecia] bisecta</name>
    <dbReference type="NCBI Taxonomy" id="41462"/>
    <lineage>
        <taxon>Eukaryota</taxon>
        <taxon>Viridiplantae</taxon>
        <taxon>Chlorophyta</taxon>
        <taxon>core chlorophytes</taxon>
        <taxon>Trebouxiophyceae</taxon>
        <taxon>Trebouxiales</taxon>
        <taxon>Trebouxiaceae</taxon>
        <taxon>Myrmecia</taxon>
    </lineage>
</organism>
<evidence type="ECO:0000256" key="10">
    <source>
        <dbReference type="ARBA" id="ARBA00023242"/>
    </source>
</evidence>
<dbReference type="InterPro" id="IPR000243">
    <property type="entry name" value="Pept_T1A_subB"/>
</dbReference>
<gene>
    <name evidence="12" type="ORF">WJX72_007641</name>
</gene>
<dbReference type="PRINTS" id="PR00141">
    <property type="entry name" value="PROTEASOME"/>
</dbReference>
<dbReference type="AlphaFoldDB" id="A0AAW1QRL2"/>
<keyword evidence="6" id="KW-0888">Threonine protease</keyword>
<evidence type="ECO:0000256" key="5">
    <source>
        <dbReference type="ARBA" id="ARBA00022670"/>
    </source>
</evidence>
<dbReference type="PROSITE" id="PS51476">
    <property type="entry name" value="PROTEASOME_BETA_2"/>
    <property type="match status" value="1"/>
</dbReference>
<reference evidence="12 13" key="1">
    <citation type="journal article" date="2024" name="Nat. Commun.">
        <title>Phylogenomics reveals the evolutionary origins of lichenization in chlorophyte algae.</title>
        <authorList>
            <person name="Puginier C."/>
            <person name="Libourel C."/>
            <person name="Otte J."/>
            <person name="Skaloud P."/>
            <person name="Haon M."/>
            <person name="Grisel S."/>
            <person name="Petersen M."/>
            <person name="Berrin J.G."/>
            <person name="Delaux P.M."/>
            <person name="Dal Grande F."/>
            <person name="Keller J."/>
        </authorList>
    </citation>
    <scope>NUCLEOTIDE SEQUENCE [LARGE SCALE GENOMIC DNA]</scope>
    <source>
        <strain evidence="12 13">SAG 2043</strain>
    </source>
</reference>
<proteinExistence type="predicted"/>
<protein>
    <recommendedName>
        <fullName evidence="3">proteasome endopeptidase complex</fullName>
        <ecNumber evidence="3">3.4.25.1</ecNumber>
    </recommendedName>
</protein>
<sequence length="232" mass="24888">MAHLRQHADEFEAELKQAVSLGTTIMAASFDGGVVLGADSRTSTGNYVANRVTDKLTPLCENVYVCRSGSAADTQNMAAYVQYYLQQHRMELDREVSVSVAANLAKQLVYNNKNMLQAGLIVAGFDKKEGGSVFALPLGGTLLQVPFAIGGSGSAYIYGFCDKFWRPNMSAEEAKKFVVQAVSHAMARDGSSGGCIRTVVITKDGVRRDFVPGSNVPQHYGELGAQYATAMA</sequence>
<dbReference type="Proteomes" id="UP001489004">
    <property type="component" value="Unassembled WGS sequence"/>
</dbReference>
<dbReference type="InterPro" id="IPR023333">
    <property type="entry name" value="Proteasome_suB-type"/>
</dbReference>
<dbReference type="InterPro" id="IPR029055">
    <property type="entry name" value="Ntn_hydrolases_N"/>
</dbReference>
<keyword evidence="13" id="KW-1185">Reference proteome</keyword>
<evidence type="ECO:0000256" key="6">
    <source>
        <dbReference type="ARBA" id="ARBA00022698"/>
    </source>
</evidence>
<keyword evidence="10" id="KW-0539">Nucleus</keyword>
<dbReference type="PANTHER" id="PTHR32194">
    <property type="entry name" value="METALLOPROTEASE TLDD"/>
    <property type="match status" value="1"/>
</dbReference>
<evidence type="ECO:0000256" key="3">
    <source>
        <dbReference type="ARBA" id="ARBA00012039"/>
    </source>
</evidence>
<comment type="catalytic activity">
    <reaction evidence="1">
        <text>Cleavage of peptide bonds with very broad specificity.</text>
        <dbReference type="EC" id="3.4.25.1"/>
    </reaction>
</comment>
<evidence type="ECO:0000256" key="2">
    <source>
        <dbReference type="ARBA" id="ARBA00004123"/>
    </source>
</evidence>
<keyword evidence="7" id="KW-0378">Hydrolase</keyword>